<dbReference type="KEGG" id="vbh:CMV30_11200"/>
<keyword evidence="1 3" id="KW-0378">Hydrolase</keyword>
<dbReference type="GO" id="GO:0005975">
    <property type="term" value="P:carbohydrate metabolic process"/>
    <property type="evidence" value="ECO:0007669"/>
    <property type="project" value="InterPro"/>
</dbReference>
<dbReference type="Proteomes" id="UP000217265">
    <property type="component" value="Chromosome"/>
</dbReference>
<dbReference type="Gene3D" id="1.50.10.10">
    <property type="match status" value="1"/>
</dbReference>
<name>A0A290QC50_9BACT</name>
<evidence type="ECO:0000256" key="2">
    <source>
        <dbReference type="SAM" id="MobiDB-lite"/>
    </source>
</evidence>
<dbReference type="GO" id="GO:0016787">
    <property type="term" value="F:hydrolase activity"/>
    <property type="evidence" value="ECO:0007669"/>
    <property type="project" value="UniProtKB-KW"/>
</dbReference>
<gene>
    <name evidence="3" type="ORF">CMV30_11200</name>
</gene>
<dbReference type="InterPro" id="IPR010905">
    <property type="entry name" value="Glyco_hydro_88"/>
</dbReference>
<keyword evidence="4" id="KW-1185">Reference proteome</keyword>
<dbReference type="Pfam" id="PF07470">
    <property type="entry name" value="Glyco_hydro_88"/>
    <property type="match status" value="1"/>
</dbReference>
<accession>A0A290QC50</accession>
<evidence type="ECO:0000313" key="4">
    <source>
        <dbReference type="Proteomes" id="UP000217265"/>
    </source>
</evidence>
<evidence type="ECO:0000256" key="1">
    <source>
        <dbReference type="ARBA" id="ARBA00022801"/>
    </source>
</evidence>
<sequence length="468" mass="50743">MGAAFTISSQAQPAAQATPAVESRPDAQTLSAINAGRNPPAYPVPYAPASVAEIAEVLNRVHGYLAAVTPAKLVDRATQAEITDFSKPLTNAVVARGDFQLTSYEWGVTYSGMWLAAEVTGEAKYREYVAERFKFIAEKAPLFAAAVANLPEVAVGARAPEAWRTPFRQVNAPHSLDDSGAMAAAMIKAARGGVQAEALRPMIERYLNWISTQQFRLPDGTLARNRPLENSLWLDDLYMSVPALAQMGALTGDGKYFDDAVKQIVQFSERMFVGEKGLYMHGWIGGMEPHPVFHWGRANGWAILAMTELLNVLPVEHPGREKVLTIYRAHVRGIAATQGGAGLWHQLMDRTDSYLETSATAIFTYCIARGINEGWLDAHAYTPMVSLGWNAVAKQVNAKGQVENVCVGTGMGFDPAFYYYRPVSVYAAHGYGPVLLAGAEMIALRKGKGAQALVSDGAVQKEPAKSRH</sequence>
<feature type="compositionally biased region" description="Low complexity" evidence="2">
    <location>
        <begin position="10"/>
        <end position="20"/>
    </location>
</feature>
<proteinExistence type="predicted"/>
<dbReference type="InterPro" id="IPR008928">
    <property type="entry name" value="6-hairpin_glycosidase_sf"/>
</dbReference>
<dbReference type="EMBL" id="CP023344">
    <property type="protein sequence ID" value="ATC66104.1"/>
    <property type="molecule type" value="Genomic_DNA"/>
</dbReference>
<dbReference type="PANTHER" id="PTHR33886">
    <property type="entry name" value="UNSATURATED RHAMNOGALACTURONAN HYDROLASE (EUROFUNG)"/>
    <property type="match status" value="1"/>
</dbReference>
<organism evidence="3 4">
    <name type="scientific">Nibricoccus aquaticus</name>
    <dbReference type="NCBI Taxonomy" id="2576891"/>
    <lineage>
        <taxon>Bacteria</taxon>
        <taxon>Pseudomonadati</taxon>
        <taxon>Verrucomicrobiota</taxon>
        <taxon>Opitutia</taxon>
        <taxon>Opitutales</taxon>
        <taxon>Opitutaceae</taxon>
        <taxon>Nibricoccus</taxon>
    </lineage>
</organism>
<dbReference type="InterPro" id="IPR052043">
    <property type="entry name" value="PolySaccharide_Degr_Enz"/>
</dbReference>
<protein>
    <submittedName>
        <fullName evidence="3">Family 88 glycosyl hydrolase</fullName>
    </submittedName>
</protein>
<feature type="region of interest" description="Disordered" evidence="2">
    <location>
        <begin position="1"/>
        <end position="27"/>
    </location>
</feature>
<dbReference type="AlphaFoldDB" id="A0A290QC50"/>
<dbReference type="InterPro" id="IPR012341">
    <property type="entry name" value="6hp_glycosidase-like_sf"/>
</dbReference>
<evidence type="ECO:0000313" key="3">
    <source>
        <dbReference type="EMBL" id="ATC66104.1"/>
    </source>
</evidence>
<reference evidence="3 4" key="1">
    <citation type="submission" date="2017-09" db="EMBL/GenBank/DDBJ databases">
        <title>Complete genome sequence of Verrucomicrobial strain HZ-65, isolated from freshwater.</title>
        <authorList>
            <person name="Choi A."/>
        </authorList>
    </citation>
    <scope>NUCLEOTIDE SEQUENCE [LARGE SCALE GENOMIC DNA]</scope>
    <source>
        <strain evidence="3 4">HZ-65</strain>
    </source>
</reference>
<dbReference type="SUPFAM" id="SSF48208">
    <property type="entry name" value="Six-hairpin glycosidases"/>
    <property type="match status" value="1"/>
</dbReference>
<dbReference type="OrthoDB" id="9807186at2"/>
<dbReference type="PANTHER" id="PTHR33886:SF8">
    <property type="entry name" value="UNSATURATED RHAMNOGALACTURONAN HYDROLASE (EUROFUNG)"/>
    <property type="match status" value="1"/>
</dbReference>